<gene>
    <name evidence="1" type="ORF">M5D96_012312</name>
</gene>
<feature type="non-terminal residue" evidence="1">
    <location>
        <position position="1"/>
    </location>
</feature>
<name>A0A9P9YDX8_9MUSC</name>
<protein>
    <submittedName>
        <fullName evidence="1">Uncharacterized protein</fullName>
    </submittedName>
</protein>
<evidence type="ECO:0000313" key="1">
    <source>
        <dbReference type="EMBL" id="KAI8034965.1"/>
    </source>
</evidence>
<dbReference type="AlphaFoldDB" id="A0A9P9YDX8"/>
<keyword evidence="2" id="KW-1185">Reference proteome</keyword>
<reference evidence="1" key="1">
    <citation type="journal article" date="2023" name="Genome Biol. Evol.">
        <title>Long-read-based Genome Assembly of Drosophila gunungcola Reveals Fewer Chemosensory Genes in Flower-breeding Species.</title>
        <authorList>
            <person name="Negi A."/>
            <person name="Liao B.Y."/>
            <person name="Yeh S.D."/>
        </authorList>
    </citation>
    <scope>NUCLEOTIDE SEQUENCE</scope>
    <source>
        <strain evidence="1">Sukarami</strain>
    </source>
</reference>
<dbReference type="Proteomes" id="UP001059596">
    <property type="component" value="Unassembled WGS sequence"/>
</dbReference>
<sequence length="55" mass="6382">IEVKKTLEENYKTLGRLLMPDKRSYLQQGANLIYRPALTLALPHSRFCIYLNLSS</sequence>
<proteinExistence type="predicted"/>
<accession>A0A9P9YDX8</accession>
<comment type="caution">
    <text evidence="1">The sequence shown here is derived from an EMBL/GenBank/DDBJ whole genome shotgun (WGS) entry which is preliminary data.</text>
</comment>
<dbReference type="EMBL" id="JAMKOV010000053">
    <property type="protein sequence ID" value="KAI8034965.1"/>
    <property type="molecule type" value="Genomic_DNA"/>
</dbReference>
<evidence type="ECO:0000313" key="2">
    <source>
        <dbReference type="Proteomes" id="UP001059596"/>
    </source>
</evidence>
<organism evidence="1 2">
    <name type="scientific">Drosophila gunungcola</name>
    <name type="common">fruit fly</name>
    <dbReference type="NCBI Taxonomy" id="103775"/>
    <lineage>
        <taxon>Eukaryota</taxon>
        <taxon>Metazoa</taxon>
        <taxon>Ecdysozoa</taxon>
        <taxon>Arthropoda</taxon>
        <taxon>Hexapoda</taxon>
        <taxon>Insecta</taxon>
        <taxon>Pterygota</taxon>
        <taxon>Neoptera</taxon>
        <taxon>Endopterygota</taxon>
        <taxon>Diptera</taxon>
        <taxon>Brachycera</taxon>
        <taxon>Muscomorpha</taxon>
        <taxon>Ephydroidea</taxon>
        <taxon>Drosophilidae</taxon>
        <taxon>Drosophila</taxon>
        <taxon>Sophophora</taxon>
    </lineage>
</organism>